<evidence type="ECO:0000313" key="16">
    <source>
        <dbReference type="RefSeq" id="XP_032341314.1"/>
    </source>
</evidence>
<name>A0A8B8TGE3_CAMFR</name>
<comment type="subunit">
    <text evidence="11">Oligomer of 24 subunits. There are two types of subunits: L (light) chain and H (heavy) chain. The major chain can be light or heavy, depending on the species and tissue type. The functional molecule forms a roughly spherical shell with a diameter of 12 nm and contains a central cavity into which the insoluble mineral iron core is deposited. Interacts with NCOA4.</text>
</comment>
<dbReference type="AlphaFoldDB" id="A0A8B8TGE3"/>
<dbReference type="KEGG" id="cfr:106729931"/>
<dbReference type="InterPro" id="IPR001519">
    <property type="entry name" value="Ferritin"/>
</dbReference>
<dbReference type="InterPro" id="IPR012347">
    <property type="entry name" value="Ferritin-like"/>
</dbReference>
<dbReference type="PANTHER" id="PTHR11431">
    <property type="entry name" value="FERRITIN"/>
    <property type="match status" value="1"/>
</dbReference>
<gene>
    <name evidence="16" type="primary">LOC106729931</name>
</gene>
<keyword evidence="4" id="KW-0963">Cytoplasm</keyword>
<evidence type="ECO:0000259" key="14">
    <source>
        <dbReference type="PROSITE" id="PS50905"/>
    </source>
</evidence>
<evidence type="ECO:0000256" key="1">
    <source>
        <dbReference type="ARBA" id="ARBA00004496"/>
    </source>
</evidence>
<keyword evidence="15" id="KW-1185">Reference proteome</keyword>
<evidence type="ECO:0000256" key="8">
    <source>
        <dbReference type="ARBA" id="ARBA00023329"/>
    </source>
</evidence>
<keyword evidence="8" id="KW-0968">Cytoplasmic vesicle</keyword>
<dbReference type="GO" id="GO:0031410">
    <property type="term" value="C:cytoplasmic vesicle"/>
    <property type="evidence" value="ECO:0007669"/>
    <property type="project" value="UniProtKB-KW"/>
</dbReference>
<comment type="similarity">
    <text evidence="2 13">Belongs to the ferritin family.</text>
</comment>
<evidence type="ECO:0000256" key="7">
    <source>
        <dbReference type="ARBA" id="ARBA00023228"/>
    </source>
</evidence>
<evidence type="ECO:0000256" key="9">
    <source>
        <dbReference type="ARBA" id="ARBA00044942"/>
    </source>
</evidence>
<keyword evidence="3 13" id="KW-0409">Iron storage</keyword>
<dbReference type="GeneID" id="106729931"/>
<keyword evidence="7" id="KW-0458">Lysosome</keyword>
<proteinExistence type="inferred from homology"/>
<evidence type="ECO:0000256" key="4">
    <source>
        <dbReference type="ARBA" id="ARBA00022490"/>
    </source>
</evidence>
<keyword evidence="5 12" id="KW-0479">Metal-binding</keyword>
<evidence type="ECO:0000313" key="15">
    <source>
        <dbReference type="Proteomes" id="UP000694856"/>
    </source>
</evidence>
<dbReference type="FunFam" id="1.20.1260.10:FF:000009">
    <property type="entry name" value="Ferritin light chain"/>
    <property type="match status" value="1"/>
</dbReference>
<dbReference type="GO" id="GO:0006879">
    <property type="term" value="P:intracellular iron ion homeostasis"/>
    <property type="evidence" value="ECO:0007669"/>
    <property type="project" value="UniProtKB-KW"/>
</dbReference>
<comment type="subcellular location">
    <subcellularLocation>
        <location evidence="9">Autolysosome</location>
    </subcellularLocation>
    <subcellularLocation>
        <location evidence="1">Cytoplasm</location>
    </subcellularLocation>
</comment>
<feature type="binding site" evidence="12">
    <location>
        <position position="203"/>
    </location>
    <ligand>
        <name>Fe cation</name>
        <dbReference type="ChEBI" id="CHEBI:24875"/>
        <label>1</label>
    </ligand>
</feature>
<reference evidence="16" key="1">
    <citation type="submission" date="2025-08" db="UniProtKB">
        <authorList>
            <consortium name="RefSeq"/>
        </authorList>
    </citation>
    <scope>IDENTIFICATION</scope>
    <source>
        <tissue evidence="16">Ear skin</tissue>
    </source>
</reference>
<dbReference type="RefSeq" id="XP_032341314.1">
    <property type="nucleotide sequence ID" value="XM_032485423.1"/>
</dbReference>
<accession>A0A8B8TGE3</accession>
<comment type="function">
    <text evidence="10">Stores iron in a soluble, non-toxic, readily available form. Important for iron homeostasis. Iron is taken up in the ferrous form and deposited as ferric hydroxides after oxidation. Also plays a role in delivery of iron to cells. Mediates iron uptake in capsule cells of the developing kidney. Delivery to lysosomes by the cargo receptor NCOA4 for autophagic degradation and release or iron.</text>
</comment>
<evidence type="ECO:0000256" key="3">
    <source>
        <dbReference type="ARBA" id="ARBA00022434"/>
    </source>
</evidence>
<dbReference type="SUPFAM" id="SSF47240">
    <property type="entry name" value="Ferritin-like"/>
    <property type="match status" value="1"/>
</dbReference>
<evidence type="ECO:0000256" key="6">
    <source>
        <dbReference type="ARBA" id="ARBA00023004"/>
    </source>
</evidence>
<dbReference type="InterPro" id="IPR009040">
    <property type="entry name" value="Ferritin-like_diiron"/>
</dbReference>
<dbReference type="GO" id="GO:0008199">
    <property type="term" value="F:ferric iron binding"/>
    <property type="evidence" value="ECO:0007669"/>
    <property type="project" value="InterPro"/>
</dbReference>
<evidence type="ECO:0000256" key="13">
    <source>
        <dbReference type="RuleBase" id="RU361145"/>
    </source>
</evidence>
<dbReference type="Proteomes" id="UP000694856">
    <property type="component" value="Chromosome 8"/>
</dbReference>
<dbReference type="InterPro" id="IPR008331">
    <property type="entry name" value="Ferritin_DPS_dom"/>
</dbReference>
<evidence type="ECO:0000256" key="11">
    <source>
        <dbReference type="ARBA" id="ARBA00047045"/>
    </source>
</evidence>
<evidence type="ECO:0000256" key="12">
    <source>
        <dbReference type="PIRSR" id="PIRSR601519-1"/>
    </source>
</evidence>
<evidence type="ECO:0000256" key="10">
    <source>
        <dbReference type="ARBA" id="ARBA00045578"/>
    </source>
</evidence>
<organism evidence="15 16">
    <name type="scientific">Camelus ferus</name>
    <name type="common">Wild bactrian camel</name>
    <name type="synonym">Camelus bactrianus ferus</name>
    <dbReference type="NCBI Taxonomy" id="419612"/>
    <lineage>
        <taxon>Eukaryota</taxon>
        <taxon>Metazoa</taxon>
        <taxon>Chordata</taxon>
        <taxon>Craniata</taxon>
        <taxon>Vertebrata</taxon>
        <taxon>Euteleostomi</taxon>
        <taxon>Mammalia</taxon>
        <taxon>Eutheria</taxon>
        <taxon>Laurasiatheria</taxon>
        <taxon>Artiodactyla</taxon>
        <taxon>Tylopoda</taxon>
        <taxon>Camelidae</taxon>
        <taxon>Camelus</taxon>
    </lineage>
</organism>
<dbReference type="PROSITE" id="PS50905">
    <property type="entry name" value="FERRITIN_LIKE"/>
    <property type="match status" value="1"/>
</dbReference>
<protein>
    <recommendedName>
        <fullName evidence="13">Ferritin</fullName>
    </recommendedName>
</protein>
<evidence type="ECO:0000256" key="5">
    <source>
        <dbReference type="ARBA" id="ARBA00022723"/>
    </source>
</evidence>
<dbReference type="PANTHER" id="PTHR11431:SF47">
    <property type="entry name" value="FERRITIN LIGHT CHAIN"/>
    <property type="match status" value="1"/>
</dbReference>
<feature type="binding site" evidence="12">
    <location>
        <position position="169"/>
    </location>
    <ligand>
        <name>Fe cation</name>
        <dbReference type="ChEBI" id="CHEBI:24875"/>
        <label>1</label>
    </ligand>
</feature>
<evidence type="ECO:0000256" key="2">
    <source>
        <dbReference type="ARBA" id="ARBA00007513"/>
    </source>
</evidence>
<keyword evidence="6 12" id="KW-0408">Iron</keyword>
<feature type="domain" description="Ferritin-like diiron" evidence="14">
    <location>
        <begin position="72"/>
        <end position="221"/>
    </location>
</feature>
<sequence length="271" mass="30362">MPQDLNPGTSVWTEQTQGRPLLQPRTTLQPFFPVATSRTSHSVTLGLRDQPTPFFFSLTRYYQLTPSSQIRQNYSSEVEATVNCLVNVHLRASCTYLSLGLNFHGEDMALEGWATFSASEPGRSTEGTWRFLKMQNQHGGRALFQDPQKPSQEEWEETQDAVETAIPMEKNLNHALSDPHAPGSARPDPHLCDFRESRFLAEQVKLIKKMGDHLTNLRRLADPQAGLGEYLFERLTLTQDQEPPQRSGLGGAPLVSGLLPETSLCSHWAAF</sequence>
<dbReference type="GO" id="GO:0006826">
    <property type="term" value="P:iron ion transport"/>
    <property type="evidence" value="ECO:0007669"/>
    <property type="project" value="InterPro"/>
</dbReference>
<dbReference type="GO" id="GO:0044754">
    <property type="term" value="C:autolysosome"/>
    <property type="evidence" value="ECO:0007669"/>
    <property type="project" value="UniProtKB-SubCell"/>
</dbReference>
<dbReference type="GO" id="GO:0008198">
    <property type="term" value="F:ferrous iron binding"/>
    <property type="evidence" value="ECO:0007669"/>
    <property type="project" value="TreeGrafter"/>
</dbReference>
<dbReference type="InterPro" id="IPR009078">
    <property type="entry name" value="Ferritin-like_SF"/>
</dbReference>
<dbReference type="Pfam" id="PF00210">
    <property type="entry name" value="Ferritin"/>
    <property type="match status" value="1"/>
</dbReference>
<dbReference type="Gene3D" id="1.20.1260.10">
    <property type="match status" value="1"/>
</dbReference>